<comment type="caution">
    <text evidence="4">The sequence shown here is derived from an EMBL/GenBank/DDBJ whole genome shotgun (WGS) entry which is preliminary data.</text>
</comment>
<organism evidence="4 5">
    <name type="scientific">Anabaena subtropica FACHB-260</name>
    <dbReference type="NCBI Taxonomy" id="2692884"/>
    <lineage>
        <taxon>Bacteria</taxon>
        <taxon>Bacillati</taxon>
        <taxon>Cyanobacteriota</taxon>
        <taxon>Cyanophyceae</taxon>
        <taxon>Nostocales</taxon>
        <taxon>Nostocaceae</taxon>
        <taxon>Anabaena</taxon>
    </lineage>
</organism>
<keyword evidence="5" id="KW-1185">Reference proteome</keyword>
<feature type="coiled-coil region" evidence="1">
    <location>
        <begin position="365"/>
        <end position="398"/>
    </location>
</feature>
<keyword evidence="2" id="KW-0812">Transmembrane</keyword>
<evidence type="ECO:0000256" key="2">
    <source>
        <dbReference type="SAM" id="Phobius"/>
    </source>
</evidence>
<feature type="signal peptide" evidence="3">
    <location>
        <begin position="1"/>
        <end position="23"/>
    </location>
</feature>
<evidence type="ECO:0000313" key="5">
    <source>
        <dbReference type="Proteomes" id="UP000607281"/>
    </source>
</evidence>
<evidence type="ECO:0000256" key="3">
    <source>
        <dbReference type="SAM" id="SignalP"/>
    </source>
</evidence>
<keyword evidence="1" id="KW-0175">Coiled coil</keyword>
<reference evidence="4 5" key="1">
    <citation type="journal article" date="2020" name="ISME J.">
        <title>Comparative genomics reveals insights into cyanobacterial evolution and habitat adaptation.</title>
        <authorList>
            <person name="Chen M.Y."/>
            <person name="Teng W.K."/>
            <person name="Zhao L."/>
            <person name="Hu C.X."/>
            <person name="Zhou Y.K."/>
            <person name="Han B.P."/>
            <person name="Song L.R."/>
            <person name="Shu W.S."/>
        </authorList>
    </citation>
    <scope>NUCLEOTIDE SEQUENCE [LARGE SCALE GENOMIC DNA]</scope>
    <source>
        <strain evidence="4 5">FACHB-260</strain>
    </source>
</reference>
<dbReference type="RefSeq" id="WP_190407411.1">
    <property type="nucleotide sequence ID" value="NZ_JACJRF010000018.1"/>
</dbReference>
<dbReference type="EMBL" id="JACJRF010000018">
    <property type="protein sequence ID" value="MBD2344961.1"/>
    <property type="molecule type" value="Genomic_DNA"/>
</dbReference>
<accession>A0ABR8CP61</accession>
<gene>
    <name evidence="4" type="ORF">H6G18_12510</name>
</gene>
<evidence type="ECO:0000313" key="4">
    <source>
        <dbReference type="EMBL" id="MBD2344961.1"/>
    </source>
</evidence>
<sequence>MKYRIISLLLCVIVVVHAVPAKATPKILVDSSDKSIHITGWLGEESALVGNLRLTAQGENIDKFVFLPSDLRRKEGDGIINRHQVTIVGEPKLSVGIPQDFQLKVTDIRLPGTYEGTLQILLPNQRQQQLQTIPIQVIAKARPTLIPLGGTEQIQLRLVNCDGVLSFFDCLIAKGLLPASAFLNQWQLQFDNPSQVPVTIVDAKVILKGEQTGYQLTETSLNVVQSPVNLVMNDLQSVGDKHLQWAERDRIITLPLNLNRSAIPPDRYIGAIYFTLSGQTQRLAIPVDLKMRSGPILPLMVLIFGVILGRLFKYMQESGSDITRTVKAVYRLKARIRQEVEHTEDQNILNNMVEWVEQLIKWEKIDRALAEIDAIESRLEALNKLRQIENQIIEIQGQDSLDKIAQEVQQNIIKTRTFLAQKNDAVAQRVMQDVMRGLANLNQKRSVDKHFMQNETFLPLELANAARSFLIQADAVAPISINQPKWKTRCQDFLILLSGVSDDIRIGATFWLIRPFLSLTLLIGLSLVGIGSLYVDNGLTFGARPFSDYLGLILWGISADVASRNLSSLQNKNIT</sequence>
<evidence type="ECO:0000256" key="1">
    <source>
        <dbReference type="SAM" id="Coils"/>
    </source>
</evidence>
<proteinExistence type="predicted"/>
<keyword evidence="2" id="KW-0472">Membrane</keyword>
<name>A0ABR8CP61_9NOST</name>
<keyword evidence="2" id="KW-1133">Transmembrane helix</keyword>
<dbReference type="Proteomes" id="UP000607281">
    <property type="component" value="Unassembled WGS sequence"/>
</dbReference>
<feature type="transmembrane region" description="Helical" evidence="2">
    <location>
        <begin position="295"/>
        <end position="312"/>
    </location>
</feature>
<protein>
    <submittedName>
        <fullName evidence="4">Uncharacterized protein</fullName>
    </submittedName>
</protein>
<feature type="transmembrane region" description="Helical" evidence="2">
    <location>
        <begin position="511"/>
        <end position="534"/>
    </location>
</feature>
<keyword evidence="3" id="KW-0732">Signal</keyword>
<feature type="chain" id="PRO_5045164776" evidence="3">
    <location>
        <begin position="24"/>
        <end position="575"/>
    </location>
</feature>